<feature type="non-terminal residue" evidence="2">
    <location>
        <position position="1"/>
    </location>
</feature>
<proteinExistence type="predicted"/>
<dbReference type="EMBL" id="BARU01037499">
    <property type="protein sequence ID" value="GAH88423.1"/>
    <property type="molecule type" value="Genomic_DNA"/>
</dbReference>
<organism evidence="2">
    <name type="scientific">marine sediment metagenome</name>
    <dbReference type="NCBI Taxonomy" id="412755"/>
    <lineage>
        <taxon>unclassified sequences</taxon>
        <taxon>metagenomes</taxon>
        <taxon>ecological metagenomes</taxon>
    </lineage>
</organism>
<feature type="non-terminal residue" evidence="2">
    <location>
        <position position="248"/>
    </location>
</feature>
<dbReference type="InterPro" id="IPR000257">
    <property type="entry name" value="Uroporphyrinogen_deCOase"/>
</dbReference>
<dbReference type="SUPFAM" id="SSF51726">
    <property type="entry name" value="UROD/MetE-like"/>
    <property type="match status" value="1"/>
</dbReference>
<dbReference type="GO" id="GO:0006779">
    <property type="term" value="P:porphyrin-containing compound biosynthetic process"/>
    <property type="evidence" value="ECO:0007669"/>
    <property type="project" value="InterPro"/>
</dbReference>
<dbReference type="Pfam" id="PF01208">
    <property type="entry name" value="URO-D"/>
    <property type="match status" value="1"/>
</dbReference>
<name>X1L2L5_9ZZZZ</name>
<evidence type="ECO:0000313" key="2">
    <source>
        <dbReference type="EMBL" id="GAH88423.1"/>
    </source>
</evidence>
<comment type="caution">
    <text evidence="2">The sequence shown here is derived from an EMBL/GenBank/DDBJ whole genome shotgun (WGS) entry which is preliminary data.</text>
</comment>
<accession>X1L2L5</accession>
<dbReference type="Gene3D" id="3.20.20.210">
    <property type="match status" value="1"/>
</dbReference>
<dbReference type="InterPro" id="IPR038071">
    <property type="entry name" value="UROD/MetE-like_sf"/>
</dbReference>
<reference evidence="2" key="1">
    <citation type="journal article" date="2014" name="Front. Microbiol.">
        <title>High frequency of phylogenetically diverse reductive dehalogenase-homologous genes in deep subseafloor sedimentary metagenomes.</title>
        <authorList>
            <person name="Kawai M."/>
            <person name="Futagami T."/>
            <person name="Toyoda A."/>
            <person name="Takaki Y."/>
            <person name="Nishi S."/>
            <person name="Hori S."/>
            <person name="Arai W."/>
            <person name="Tsubouchi T."/>
            <person name="Morono Y."/>
            <person name="Uchiyama I."/>
            <person name="Ito T."/>
            <person name="Fujiyama A."/>
            <person name="Inagaki F."/>
            <person name="Takami H."/>
        </authorList>
    </citation>
    <scope>NUCLEOTIDE SEQUENCE</scope>
    <source>
        <strain evidence="2">Expedition CK06-06</strain>
    </source>
</reference>
<dbReference type="AlphaFoldDB" id="X1L2L5"/>
<sequence length="248" mass="29028">SDTHSVGWNQIGTGDASLHETVDEWGCLWVRSEMANMGQVKGHPLADWRSLSHFHWPDSDNPAFYKDMEDRFAASEDKYVLSGIFMLLFERMHTLHGFENTLTDLYLERERIEMLADRIVEFDLGIIENISRRFPGRIHGFSFTDDWGTERATFIKPELWDEFFKDRYKRIFDSAHKAGWHVWMHSCGKINAILESLIEIGLDVINLQQPRLLGIEETGRRFRGHICFESLCDIQHTLPLKEKEAIRE</sequence>
<dbReference type="GO" id="GO:0004853">
    <property type="term" value="F:uroporphyrinogen decarboxylase activity"/>
    <property type="evidence" value="ECO:0007669"/>
    <property type="project" value="InterPro"/>
</dbReference>
<evidence type="ECO:0000259" key="1">
    <source>
        <dbReference type="Pfam" id="PF01208"/>
    </source>
</evidence>
<feature type="domain" description="Uroporphyrinogen decarboxylase (URO-D)" evidence="1">
    <location>
        <begin position="94"/>
        <end position="208"/>
    </location>
</feature>
<gene>
    <name evidence="2" type="ORF">S03H2_58422</name>
</gene>
<protein>
    <recommendedName>
        <fullName evidence="1">Uroporphyrinogen decarboxylase (URO-D) domain-containing protein</fullName>
    </recommendedName>
</protein>